<evidence type="ECO:0000313" key="1">
    <source>
        <dbReference type="EMBL" id="GAA0749533.1"/>
    </source>
</evidence>
<protein>
    <submittedName>
        <fullName evidence="1">Uncharacterized protein</fullName>
    </submittedName>
</protein>
<name>A0ABP3V6H4_9BURK</name>
<keyword evidence="2" id="KW-1185">Reference proteome</keyword>
<dbReference type="Gene3D" id="3.40.190.10">
    <property type="entry name" value="Periplasmic binding protein-like II"/>
    <property type="match status" value="1"/>
</dbReference>
<dbReference type="Proteomes" id="UP001500279">
    <property type="component" value="Unassembled WGS sequence"/>
</dbReference>
<evidence type="ECO:0000313" key="2">
    <source>
        <dbReference type="Proteomes" id="UP001500279"/>
    </source>
</evidence>
<organism evidence="1 2">
    <name type="scientific">Ideonella azotifigens</name>
    <dbReference type="NCBI Taxonomy" id="513160"/>
    <lineage>
        <taxon>Bacteria</taxon>
        <taxon>Pseudomonadati</taxon>
        <taxon>Pseudomonadota</taxon>
        <taxon>Betaproteobacteria</taxon>
        <taxon>Burkholderiales</taxon>
        <taxon>Sphaerotilaceae</taxon>
        <taxon>Ideonella</taxon>
    </lineage>
</organism>
<proteinExistence type="predicted"/>
<comment type="caution">
    <text evidence="1">The sequence shown here is derived from an EMBL/GenBank/DDBJ whole genome shotgun (WGS) entry which is preliminary data.</text>
</comment>
<reference evidence="2" key="1">
    <citation type="journal article" date="2019" name="Int. J. Syst. Evol. Microbiol.">
        <title>The Global Catalogue of Microorganisms (GCM) 10K type strain sequencing project: providing services to taxonomists for standard genome sequencing and annotation.</title>
        <authorList>
            <consortium name="The Broad Institute Genomics Platform"/>
            <consortium name="The Broad Institute Genome Sequencing Center for Infectious Disease"/>
            <person name="Wu L."/>
            <person name="Ma J."/>
        </authorList>
    </citation>
    <scope>NUCLEOTIDE SEQUENCE [LARGE SCALE GENOMIC DNA]</scope>
    <source>
        <strain evidence="2">JCM 15503</strain>
    </source>
</reference>
<gene>
    <name evidence="1" type="ORF">GCM10009107_20380</name>
</gene>
<accession>A0ABP3V6H4</accession>
<sequence>MFARFRGASVLPSKPSLSFLFDAYISSGGQIAAGKMKALAVTSPERLQVLPNVPTFKKRLPKE</sequence>
<dbReference type="EMBL" id="BAAAEW010000008">
    <property type="protein sequence ID" value="GAA0749533.1"/>
    <property type="molecule type" value="Genomic_DNA"/>
</dbReference>